<evidence type="ECO:0000259" key="1">
    <source>
        <dbReference type="Pfam" id="PF06527"/>
    </source>
</evidence>
<name>A0A5E6T7K4_PSEFL</name>
<evidence type="ECO:0000313" key="2">
    <source>
        <dbReference type="EMBL" id="VVM89241.1"/>
    </source>
</evidence>
<proteinExistence type="predicted"/>
<organism evidence="2 3">
    <name type="scientific">Pseudomonas fluorescens</name>
    <dbReference type="NCBI Taxonomy" id="294"/>
    <lineage>
        <taxon>Bacteria</taxon>
        <taxon>Pseudomonadati</taxon>
        <taxon>Pseudomonadota</taxon>
        <taxon>Gammaproteobacteria</taxon>
        <taxon>Pseudomonadales</taxon>
        <taxon>Pseudomonadaceae</taxon>
        <taxon>Pseudomonas</taxon>
    </lineage>
</organism>
<evidence type="ECO:0000313" key="3">
    <source>
        <dbReference type="Proteomes" id="UP000326953"/>
    </source>
</evidence>
<dbReference type="RefSeq" id="WP_150711466.1">
    <property type="nucleotide sequence ID" value="NZ_CABVHK010000008.1"/>
</dbReference>
<feature type="domain" description="TniQ" evidence="1">
    <location>
        <begin position="6"/>
        <end position="121"/>
    </location>
</feature>
<dbReference type="EMBL" id="CABVHK010000008">
    <property type="protein sequence ID" value="VVM89241.1"/>
    <property type="molecule type" value="Genomic_DNA"/>
</dbReference>
<dbReference type="Proteomes" id="UP000326953">
    <property type="component" value="Unassembled WGS sequence"/>
</dbReference>
<sequence length="618" mass="68723">MTLIVKLTPYENESLAGYLLRLSERNIVPNVKRLLGSLDLKPRLEYDALQLHKMAEAFGVDSVELSQRQPSVDASTALLRRKFQRGEVQPVCTACLAEQPYVRMAWGHVLVTACPTHHLTLLDVCPRCTLPLSTARERIGHCDCGQSLTALARPAATEPELAITALLMGVEHPARQLLPLPWREDQPPASIAELLVFLAKHLSPEGAEKKRGTAARPSSLADARQELNKVWSVIAQWPMGFDGRIDALLIGSEGPGLAKRLGGWYRALHQHFADSAYDFIHEALMRQLTENFDGHLNLRLSTVDPQHLQEKCWLTAEEAGRLIGMGAELVRSAITTQEVKGKVVLSGANRFFSIHRDEVETIRRNRQAYYTATEVRKQLGVSKVLFERLMQAGALRKQVKKQRPALVSAEFKVKDVEALVARLHGALAPREVPMARQIGLHDISVRRGISTDRICSVLHKILALEIRPVALNPSLHGLAGLRFDLDDLKEEVVEEQPEVKLLVSEVVNLRGWKQECIMTWIKQGLLKATVETRDNRAVTLISLSALLDFMSNYAVLAELAHRANSKSPWILRGLMPAGVKPVSTKASYGVQRGLLLSIDELLAAAQWNKRGSDKHETA</sequence>
<dbReference type="OrthoDB" id="6296434at2"/>
<dbReference type="InterPro" id="IPR009492">
    <property type="entry name" value="TniQ"/>
</dbReference>
<protein>
    <recommendedName>
        <fullName evidence="1">TniQ domain-containing protein</fullName>
    </recommendedName>
</protein>
<dbReference type="Pfam" id="PF06527">
    <property type="entry name" value="TniQ"/>
    <property type="match status" value="1"/>
</dbReference>
<reference evidence="2 3" key="1">
    <citation type="submission" date="2019-09" db="EMBL/GenBank/DDBJ databases">
        <authorList>
            <person name="Chandra G."/>
            <person name="Truman W A."/>
        </authorList>
    </citation>
    <scope>NUCLEOTIDE SEQUENCE [LARGE SCALE GENOMIC DNA]</scope>
    <source>
        <strain evidence="2">PS662</strain>
    </source>
</reference>
<gene>
    <name evidence="2" type="ORF">PS662_02738</name>
</gene>
<accession>A0A5E6T7K4</accession>
<dbReference type="AlphaFoldDB" id="A0A5E6T7K4"/>